<dbReference type="CDD" id="cd03428">
    <property type="entry name" value="NUDIX_Ap4A_Nudt2"/>
    <property type="match status" value="1"/>
</dbReference>
<dbReference type="PROSITE" id="PS51462">
    <property type="entry name" value="NUDIX"/>
    <property type="match status" value="1"/>
</dbReference>
<dbReference type="PANTHER" id="PTHR21340">
    <property type="entry name" value="DIADENOSINE 5,5-P1,P4-TETRAPHOSPHATE PYROPHOSPHOHYDROLASE MUTT"/>
    <property type="match status" value="1"/>
</dbReference>
<dbReference type="InterPro" id="IPR020084">
    <property type="entry name" value="NUDIX_hydrolase_CS"/>
</dbReference>
<proteinExistence type="inferred from homology"/>
<dbReference type="Gene3D" id="3.90.79.10">
    <property type="entry name" value="Nucleoside Triphosphate Pyrophosphohydrolase"/>
    <property type="match status" value="1"/>
</dbReference>
<evidence type="ECO:0000313" key="10">
    <source>
        <dbReference type="Proteomes" id="UP000284751"/>
    </source>
</evidence>
<evidence type="ECO:0000313" key="9">
    <source>
        <dbReference type="EMBL" id="RGQ41127.1"/>
    </source>
</evidence>
<dbReference type="EMBL" id="QRTC01000021">
    <property type="protein sequence ID" value="RGQ41127.1"/>
    <property type="molecule type" value="Genomic_DNA"/>
</dbReference>
<dbReference type="SUPFAM" id="SSF55811">
    <property type="entry name" value="Nudix"/>
    <property type="match status" value="1"/>
</dbReference>
<evidence type="ECO:0000256" key="2">
    <source>
        <dbReference type="ARBA" id="ARBA00018911"/>
    </source>
</evidence>
<feature type="compositionally biased region" description="Basic and acidic residues" evidence="7">
    <location>
        <begin position="260"/>
        <end position="273"/>
    </location>
</feature>
<dbReference type="PROSITE" id="PS00893">
    <property type="entry name" value="NUDIX_BOX"/>
    <property type="match status" value="1"/>
</dbReference>
<evidence type="ECO:0000256" key="7">
    <source>
        <dbReference type="SAM" id="MobiDB-lite"/>
    </source>
</evidence>
<dbReference type="GO" id="GO:0006167">
    <property type="term" value="P:AMP biosynthetic process"/>
    <property type="evidence" value="ECO:0007669"/>
    <property type="project" value="TreeGrafter"/>
</dbReference>
<organism evidence="9 10">
    <name type="scientific">[Clostridium] leptum</name>
    <dbReference type="NCBI Taxonomy" id="1535"/>
    <lineage>
        <taxon>Bacteria</taxon>
        <taxon>Bacillati</taxon>
        <taxon>Bacillota</taxon>
        <taxon>Clostridia</taxon>
        <taxon>Eubacteriales</taxon>
        <taxon>Oscillospiraceae</taxon>
        <taxon>Oscillospiraceae incertae sedis</taxon>
    </lineage>
</organism>
<dbReference type="InterPro" id="IPR015797">
    <property type="entry name" value="NUDIX_hydrolase-like_dom_sf"/>
</dbReference>
<keyword evidence="4 6" id="KW-0378">Hydrolase</keyword>
<dbReference type="GO" id="GO:0000166">
    <property type="term" value="F:nucleotide binding"/>
    <property type="evidence" value="ECO:0007669"/>
    <property type="project" value="UniProtKB-KW"/>
</dbReference>
<reference evidence="9 10" key="1">
    <citation type="submission" date="2018-08" db="EMBL/GenBank/DDBJ databases">
        <title>A genome reference for cultivated species of the human gut microbiota.</title>
        <authorList>
            <person name="Zou Y."/>
            <person name="Xue W."/>
            <person name="Luo G."/>
        </authorList>
    </citation>
    <scope>NUCLEOTIDE SEQUENCE [LARGE SCALE GENOMIC DNA]</scope>
    <source>
        <strain evidence="9 10">AF28-26</strain>
    </source>
</reference>
<evidence type="ECO:0000256" key="5">
    <source>
        <dbReference type="ARBA" id="ARBA00032644"/>
    </source>
</evidence>
<dbReference type="AlphaFoldDB" id="A0A412AXT9"/>
<gene>
    <name evidence="9" type="ORF">DWY99_06765</name>
</gene>
<dbReference type="Pfam" id="PF00293">
    <property type="entry name" value="NUDIX"/>
    <property type="match status" value="1"/>
</dbReference>
<dbReference type="InterPro" id="IPR020476">
    <property type="entry name" value="Nudix_hydrolase"/>
</dbReference>
<dbReference type="InterPro" id="IPR000086">
    <property type="entry name" value="NUDIX_hydrolase_dom"/>
</dbReference>
<accession>A0A412AXT9</accession>
<evidence type="ECO:0000256" key="4">
    <source>
        <dbReference type="ARBA" id="ARBA00022801"/>
    </source>
</evidence>
<name>A0A412AXT9_9FIRM</name>
<dbReference type="GO" id="GO:0004081">
    <property type="term" value="F:bis(5'-nucleosyl)-tetraphosphatase (asymmetrical) activity"/>
    <property type="evidence" value="ECO:0007669"/>
    <property type="project" value="TreeGrafter"/>
</dbReference>
<evidence type="ECO:0000256" key="1">
    <source>
        <dbReference type="ARBA" id="ARBA00005582"/>
    </source>
</evidence>
<evidence type="ECO:0000256" key="6">
    <source>
        <dbReference type="RuleBase" id="RU003476"/>
    </source>
</evidence>
<sequence>MLGKKITVTVAQPEVQLAGEGRKVLYKGSVALGDHSSPKPVYLISYGDPKPEQPATVIAVVSSKGKEQFVAAPENTVYYAPEIRSVIEKAEGRPPERVSCLYEKSCGAVVYRVEGRTVRFLVVKNKNGRHWGFPKGHMEYGESERQTALREVLEETGLKVEILPGFRETCEYCPYGSIQKQVVFFAAKSGGEEVVIQRSEIDRFKWARYEDACELFKYDNDIRVLQKAKKWIYRHERIRPRTSRTWNSYESAQRRRRRKAAAEKEKRKEGIRL</sequence>
<protein>
    <recommendedName>
        <fullName evidence="2">Bis(5'-nucleosyl)-tetraphosphatase [asymmetrical]</fullName>
    </recommendedName>
    <alternativeName>
        <fullName evidence="5">Diadenosine 5',5'''-P1,P4-tetraphosphate asymmetrical hydrolase</fullName>
    </alternativeName>
</protein>
<feature type="domain" description="Nudix hydrolase" evidence="8">
    <location>
        <begin position="101"/>
        <end position="230"/>
    </location>
</feature>
<comment type="caution">
    <text evidence="9">The sequence shown here is derived from an EMBL/GenBank/DDBJ whole genome shotgun (WGS) entry which is preliminary data.</text>
</comment>
<dbReference type="Proteomes" id="UP000284751">
    <property type="component" value="Unassembled WGS sequence"/>
</dbReference>
<keyword evidence="3" id="KW-0547">Nucleotide-binding</keyword>
<evidence type="ECO:0000259" key="8">
    <source>
        <dbReference type="PROSITE" id="PS51462"/>
    </source>
</evidence>
<feature type="region of interest" description="Disordered" evidence="7">
    <location>
        <begin position="249"/>
        <end position="273"/>
    </location>
</feature>
<evidence type="ECO:0000256" key="3">
    <source>
        <dbReference type="ARBA" id="ARBA00022741"/>
    </source>
</evidence>
<comment type="similarity">
    <text evidence="1 6">Belongs to the Nudix hydrolase family.</text>
</comment>
<dbReference type="InterPro" id="IPR051325">
    <property type="entry name" value="Nudix_hydrolase_domain"/>
</dbReference>
<dbReference type="InterPro" id="IPR003565">
    <property type="entry name" value="Tetra_PHTase"/>
</dbReference>
<dbReference type="PRINTS" id="PR00502">
    <property type="entry name" value="NUDIXFAMILY"/>
</dbReference>
<dbReference type="GO" id="GO:0006754">
    <property type="term" value="P:ATP biosynthetic process"/>
    <property type="evidence" value="ECO:0007669"/>
    <property type="project" value="TreeGrafter"/>
</dbReference>
<dbReference type="PANTHER" id="PTHR21340:SF0">
    <property type="entry name" value="BIS(5'-NUCLEOSYL)-TETRAPHOSPHATASE [ASYMMETRICAL]"/>
    <property type="match status" value="1"/>
</dbReference>